<dbReference type="EMBL" id="JAEPQZ010000005">
    <property type="protein sequence ID" value="KAG2181423.1"/>
    <property type="molecule type" value="Genomic_DNA"/>
</dbReference>
<evidence type="ECO:0000313" key="1">
    <source>
        <dbReference type="EMBL" id="KAG2181423.1"/>
    </source>
</evidence>
<accession>A0A8H7PX42</accession>
<reference evidence="1" key="1">
    <citation type="submission" date="2020-12" db="EMBL/GenBank/DDBJ databases">
        <title>Metabolic potential, ecology and presence of endohyphal bacteria is reflected in genomic diversity of Mucoromycotina.</title>
        <authorList>
            <person name="Muszewska A."/>
            <person name="Okrasinska A."/>
            <person name="Steczkiewicz K."/>
            <person name="Drgas O."/>
            <person name="Orlowska M."/>
            <person name="Perlinska-Lenart U."/>
            <person name="Aleksandrzak-Piekarczyk T."/>
            <person name="Szatraj K."/>
            <person name="Zielenkiewicz U."/>
            <person name="Pilsyk S."/>
            <person name="Malc E."/>
            <person name="Mieczkowski P."/>
            <person name="Kruszewska J.S."/>
            <person name="Biernat P."/>
            <person name="Pawlowska J."/>
        </authorList>
    </citation>
    <scope>NUCLEOTIDE SEQUENCE</scope>
    <source>
        <strain evidence="1">WA0000067209</strain>
    </source>
</reference>
<evidence type="ECO:0000313" key="2">
    <source>
        <dbReference type="Proteomes" id="UP000654370"/>
    </source>
</evidence>
<organism evidence="1 2">
    <name type="scientific">Mortierella isabellina</name>
    <name type="common">Filamentous fungus</name>
    <name type="synonym">Umbelopsis isabellina</name>
    <dbReference type="NCBI Taxonomy" id="91625"/>
    <lineage>
        <taxon>Eukaryota</taxon>
        <taxon>Fungi</taxon>
        <taxon>Fungi incertae sedis</taxon>
        <taxon>Mucoromycota</taxon>
        <taxon>Mucoromycotina</taxon>
        <taxon>Umbelopsidomycetes</taxon>
        <taxon>Umbelopsidales</taxon>
        <taxon>Umbelopsidaceae</taxon>
        <taxon>Umbelopsis</taxon>
    </lineage>
</organism>
<gene>
    <name evidence="1" type="ORF">INT43_009006</name>
</gene>
<dbReference type="Proteomes" id="UP000654370">
    <property type="component" value="Unassembled WGS sequence"/>
</dbReference>
<sequence length="424" mass="48743">MRDVEVDTSGGVWLSSEPEEPRLFRLDFLYLKVEQFYKTELPEILNENPVSWLYNAKCQGCEFTEKCRSEAIGTPGQTPYMTELQAEEMKQNQDIEDVLQHLSLQNTKKSHIELPKPFEIAYEQDRAVFIGKPTVKFSNSPDHNLLMTVQVDPITQRIFAYSTLLFDSTGELVDDFDISSCIQVEETAAMEEFSALMIAFTMDLHRTLSYLEQQKSRAVIFIPSDRERKWVQDVLIRCIAVEKNISTEAQQAAKQVLLTLFNDTQMLLVDSDNIPEMLQQSSAGLKVTIIEEILRENVAIPVPGYYRLQDLSKYLLQKGTTVMMEQDIYAKWESGKDVNPYMETRAKTLLDIIQAFRELANHYAKSSTKSMPLFLLSPDVLQFAPTLTFNSSYLGKLCFFKMLETVTSYDKIAFRAIQRIRRGD</sequence>
<keyword evidence="2" id="KW-1185">Reference proteome</keyword>
<dbReference type="OrthoDB" id="6513042at2759"/>
<protein>
    <submittedName>
        <fullName evidence="1">Uncharacterized protein</fullName>
    </submittedName>
</protein>
<name>A0A8H7PX42_MORIS</name>
<comment type="caution">
    <text evidence="1">The sequence shown here is derived from an EMBL/GenBank/DDBJ whole genome shotgun (WGS) entry which is preliminary data.</text>
</comment>
<proteinExistence type="predicted"/>
<dbReference type="AlphaFoldDB" id="A0A8H7PX42"/>